<dbReference type="Proteomes" id="UP000242502">
    <property type="component" value="Unassembled WGS sequence"/>
</dbReference>
<feature type="transmembrane region" description="Helical" evidence="1">
    <location>
        <begin position="54"/>
        <end position="76"/>
    </location>
</feature>
<dbReference type="EMBL" id="MDLC01000090">
    <property type="protein sequence ID" value="ODS22382.1"/>
    <property type="molecule type" value="Genomic_DNA"/>
</dbReference>
<keyword evidence="1" id="KW-0472">Membrane</keyword>
<sequence length="149" mass="16319">MCEKTKRPKGNDKNSHSQTVCSSCGVALPDAILKNPRCDSCFTQSEDRRFMMGCFIWTIIIALVIWGLVFLFSWLIDVSYRSNVSSNTAIFSIAGLLTIISMVFAGIGATCDEHGNQSGSQAAMTIAGAFAYSTEDDHRQRLNMIAFSS</sequence>
<name>A0A1D2QLD3_9GAMM</name>
<reference evidence="2 3" key="1">
    <citation type="journal article" date="2016" name="Appl. Environ. Microbiol.">
        <title>Lack of Overt Genome Reduction in the Bryostatin-Producing Bryozoan Symbiont "Candidatus Endobugula sertula".</title>
        <authorList>
            <person name="Miller I.J."/>
            <person name="Vanee N."/>
            <person name="Fong S.S."/>
            <person name="Lim-Fong G.E."/>
            <person name="Kwan J.C."/>
        </authorList>
    </citation>
    <scope>NUCLEOTIDE SEQUENCE [LARGE SCALE GENOMIC DNA]</scope>
    <source>
        <strain evidence="2">AB1-4</strain>
    </source>
</reference>
<evidence type="ECO:0000256" key="1">
    <source>
        <dbReference type="SAM" id="Phobius"/>
    </source>
</evidence>
<evidence type="ECO:0000313" key="3">
    <source>
        <dbReference type="Proteomes" id="UP000242502"/>
    </source>
</evidence>
<accession>A0A1D2QLD3</accession>
<gene>
    <name evidence="2" type="ORF">AB835_14510</name>
</gene>
<keyword evidence="1" id="KW-1133">Transmembrane helix</keyword>
<proteinExistence type="predicted"/>
<feature type="transmembrane region" description="Helical" evidence="1">
    <location>
        <begin position="88"/>
        <end position="111"/>
    </location>
</feature>
<dbReference type="AlphaFoldDB" id="A0A1D2QLD3"/>
<evidence type="ECO:0008006" key="4">
    <source>
        <dbReference type="Google" id="ProtNLM"/>
    </source>
</evidence>
<evidence type="ECO:0000313" key="2">
    <source>
        <dbReference type="EMBL" id="ODS22382.1"/>
    </source>
</evidence>
<comment type="caution">
    <text evidence="2">The sequence shown here is derived from an EMBL/GenBank/DDBJ whole genome shotgun (WGS) entry which is preliminary data.</text>
</comment>
<protein>
    <recommendedName>
        <fullName evidence="4">Transmembrane protein</fullName>
    </recommendedName>
</protein>
<organism evidence="2 3">
    <name type="scientific">Candidatus Endobugula sertula</name>
    <name type="common">Bugula neritina bacterial symbiont</name>
    <dbReference type="NCBI Taxonomy" id="62101"/>
    <lineage>
        <taxon>Bacteria</taxon>
        <taxon>Pseudomonadati</taxon>
        <taxon>Pseudomonadota</taxon>
        <taxon>Gammaproteobacteria</taxon>
        <taxon>Cellvibrionales</taxon>
        <taxon>Cellvibrionaceae</taxon>
        <taxon>Candidatus Endobugula</taxon>
    </lineage>
</organism>
<keyword evidence="1" id="KW-0812">Transmembrane</keyword>